<evidence type="ECO:0000313" key="3">
    <source>
        <dbReference type="EMBL" id="MFD3276016.1"/>
    </source>
</evidence>
<feature type="domain" description="Outer membrane protein beta-barrel" evidence="2">
    <location>
        <begin position="35"/>
        <end position="198"/>
    </location>
</feature>
<organism evidence="3 4">
    <name type="scientific">Aquirufa echingensis</name>
    <dbReference type="NCBI Taxonomy" id="3096516"/>
    <lineage>
        <taxon>Bacteria</taxon>
        <taxon>Pseudomonadati</taxon>
        <taxon>Bacteroidota</taxon>
        <taxon>Cytophagia</taxon>
        <taxon>Cytophagales</taxon>
        <taxon>Flectobacillaceae</taxon>
        <taxon>Aquirufa</taxon>
    </lineage>
</organism>
<name>A0ABW6D1C6_9BACT</name>
<feature type="chain" id="PRO_5047345282" evidence="1">
    <location>
        <begin position="24"/>
        <end position="226"/>
    </location>
</feature>
<accession>A0ABW6D1C6</accession>
<evidence type="ECO:0000313" key="4">
    <source>
        <dbReference type="Proteomes" id="UP001598114"/>
    </source>
</evidence>
<proteinExistence type="predicted"/>
<dbReference type="Proteomes" id="UP001598114">
    <property type="component" value="Unassembled WGS sequence"/>
</dbReference>
<comment type="caution">
    <text evidence="3">The sequence shown here is derived from an EMBL/GenBank/DDBJ whole genome shotgun (WGS) entry which is preliminary data.</text>
</comment>
<sequence>MRKLFRFILLVGCLSSITSGVSAQFLMPARKITGNFFRLGIKGGVTMASLKTDNLTYNGMSDFVVENLNGKSGYTGGVYMRLGRKLFVEPELLVSYKNGSFDILKTISTQRVQFDVHYTSLDVPIMLGYRLGPLHVMAGPVASYSMNSNNTIAEALGTNLGSLQAATTKAYISYTAGAGIDLLGLTLDVRYEGNVTDLSKTVPLPQGVNFSQKASLWHATLGIKIL</sequence>
<protein>
    <submittedName>
        <fullName evidence="3">Porin family protein</fullName>
    </submittedName>
</protein>
<evidence type="ECO:0000259" key="2">
    <source>
        <dbReference type="Pfam" id="PF13568"/>
    </source>
</evidence>
<reference evidence="3 4" key="1">
    <citation type="submission" date="2024-03" db="EMBL/GenBank/DDBJ databases">
        <title>Aquirufa genome sequencing.</title>
        <authorList>
            <person name="Pitt A."/>
            <person name="Hahn M.W."/>
        </authorList>
    </citation>
    <scope>NUCLEOTIDE SEQUENCE [LARGE SCALE GENOMIC DNA]</scope>
    <source>
        <strain evidence="3 4">PLAD-142S6K</strain>
    </source>
</reference>
<gene>
    <name evidence="3" type="ORF">SKC38_07245</name>
</gene>
<keyword evidence="1" id="KW-0732">Signal</keyword>
<evidence type="ECO:0000256" key="1">
    <source>
        <dbReference type="SAM" id="SignalP"/>
    </source>
</evidence>
<dbReference type="EMBL" id="JBBKYA010000003">
    <property type="protein sequence ID" value="MFD3276016.1"/>
    <property type="molecule type" value="Genomic_DNA"/>
</dbReference>
<dbReference type="InterPro" id="IPR025665">
    <property type="entry name" value="Beta-barrel_OMP_2"/>
</dbReference>
<feature type="signal peptide" evidence="1">
    <location>
        <begin position="1"/>
        <end position="23"/>
    </location>
</feature>
<dbReference type="Pfam" id="PF13568">
    <property type="entry name" value="OMP_b-brl_2"/>
    <property type="match status" value="1"/>
</dbReference>
<dbReference type="RefSeq" id="WP_377976445.1">
    <property type="nucleotide sequence ID" value="NZ_JBBKYA010000003.1"/>
</dbReference>
<keyword evidence="4" id="KW-1185">Reference proteome</keyword>